<dbReference type="GO" id="GO:0016787">
    <property type="term" value="F:hydrolase activity"/>
    <property type="evidence" value="ECO:0007669"/>
    <property type="project" value="UniProtKB-KW"/>
</dbReference>
<organism evidence="2 3">
    <name type="scientific">Hazenella coriacea</name>
    <dbReference type="NCBI Taxonomy" id="1179467"/>
    <lineage>
        <taxon>Bacteria</taxon>
        <taxon>Bacillati</taxon>
        <taxon>Bacillota</taxon>
        <taxon>Bacilli</taxon>
        <taxon>Bacillales</taxon>
        <taxon>Thermoactinomycetaceae</taxon>
        <taxon>Hazenella</taxon>
    </lineage>
</organism>
<feature type="domain" description="Fumarylacetoacetase-like C-terminal" evidence="1">
    <location>
        <begin position="118"/>
        <end position="338"/>
    </location>
</feature>
<dbReference type="SUPFAM" id="SSF56529">
    <property type="entry name" value="FAH"/>
    <property type="match status" value="1"/>
</dbReference>
<dbReference type="Gene3D" id="3.90.850.10">
    <property type="entry name" value="Fumarylacetoacetase-like, C-terminal domain"/>
    <property type="match status" value="1"/>
</dbReference>
<dbReference type="RefSeq" id="WP_424321685.1">
    <property type="nucleotide sequence ID" value="NZ_SMAG01000013.1"/>
</dbReference>
<comment type="caution">
    <text evidence="2">The sequence shown here is derived from an EMBL/GenBank/DDBJ whole genome shotgun (WGS) entry which is preliminary data.</text>
</comment>
<dbReference type="Proteomes" id="UP000294937">
    <property type="component" value="Unassembled WGS sequence"/>
</dbReference>
<name>A0A4R3L0X5_9BACL</name>
<dbReference type="Pfam" id="PF01557">
    <property type="entry name" value="FAA_hydrolase"/>
    <property type="match status" value="1"/>
</dbReference>
<evidence type="ECO:0000313" key="3">
    <source>
        <dbReference type="Proteomes" id="UP000294937"/>
    </source>
</evidence>
<dbReference type="PANTHER" id="PTHR43211">
    <property type="entry name" value="FUMARYLACETOACETATE HYDROLASE"/>
    <property type="match status" value="1"/>
</dbReference>
<reference evidence="2 3" key="1">
    <citation type="submission" date="2019-03" db="EMBL/GenBank/DDBJ databases">
        <title>Genomic Encyclopedia of Type Strains, Phase IV (KMG-IV): sequencing the most valuable type-strain genomes for metagenomic binning, comparative biology and taxonomic classification.</title>
        <authorList>
            <person name="Goeker M."/>
        </authorList>
    </citation>
    <scope>NUCLEOTIDE SEQUENCE [LARGE SCALE GENOMIC DNA]</scope>
    <source>
        <strain evidence="2 3">DSM 45707</strain>
    </source>
</reference>
<keyword evidence="2" id="KW-0378">Hydrolase</keyword>
<dbReference type="PANTHER" id="PTHR43211:SF1">
    <property type="entry name" value="BLL6422 PROTEIN"/>
    <property type="match status" value="1"/>
</dbReference>
<dbReference type="InterPro" id="IPR036663">
    <property type="entry name" value="Fumarylacetoacetase_C_sf"/>
</dbReference>
<dbReference type="InterPro" id="IPR011234">
    <property type="entry name" value="Fumarylacetoacetase-like_C"/>
</dbReference>
<accession>A0A4R3L0X5</accession>
<keyword evidence="3" id="KW-1185">Reference proteome</keyword>
<gene>
    <name evidence="2" type="ORF">EDD58_1133</name>
</gene>
<sequence>MKLVSYRIKVDEDPLHIQSLNERNLNMRLGWLTQGLVVDVGFAGQWLQLEKGLAFSHGLPTNMQTLLERGSDEIQRLQEVNRQMELEETSRLTVEGEPVALRLDEVDLLAPLPQPKSVRDFYAFEQHVMTARQRRGLAMIPEWYEIPVFYFTNHQSIIGHEAPVVKPEETQWLDYELEIACIIGKKGRNISEADAQSYIAGFTIMNDWSARDLQRQEMAVGLGPAKGKDFATSLGPCLVTLDELEDRRNGQHWDLRMTAKVNGQTISQGNVKDLYWSFSQMIARASKDCDLYPGDVIGSGTVGTGCILELGPEVHRWIESGDVIELEIERLGVLRNTITEA</sequence>
<dbReference type="EMBL" id="SMAG01000013">
    <property type="protein sequence ID" value="TCS92342.1"/>
    <property type="molecule type" value="Genomic_DNA"/>
</dbReference>
<dbReference type="AlphaFoldDB" id="A0A4R3L0X5"/>
<protein>
    <submittedName>
        <fullName evidence="2">Fumarylacetoacetate hydrolase</fullName>
    </submittedName>
</protein>
<evidence type="ECO:0000313" key="2">
    <source>
        <dbReference type="EMBL" id="TCS92342.1"/>
    </source>
</evidence>
<evidence type="ECO:0000259" key="1">
    <source>
        <dbReference type="Pfam" id="PF01557"/>
    </source>
</evidence>
<proteinExistence type="predicted"/>